<dbReference type="InterPro" id="IPR050528">
    <property type="entry name" value="L-type_Lectin-RKs"/>
</dbReference>
<dbReference type="InterPro" id="IPR019825">
    <property type="entry name" value="Lectin_legB_Mn/Ca_BS"/>
</dbReference>
<dbReference type="SUPFAM" id="SSF56112">
    <property type="entry name" value="Protein kinase-like (PK-like)"/>
    <property type="match status" value="1"/>
</dbReference>
<dbReference type="AlphaFoldDB" id="A0AAV9C6I7"/>
<dbReference type="GO" id="GO:0005524">
    <property type="term" value="F:ATP binding"/>
    <property type="evidence" value="ECO:0007669"/>
    <property type="project" value="UniProtKB-KW"/>
</dbReference>
<organism evidence="19 20">
    <name type="scientific">Acorus calamus</name>
    <name type="common">Sweet flag</name>
    <dbReference type="NCBI Taxonomy" id="4465"/>
    <lineage>
        <taxon>Eukaryota</taxon>
        <taxon>Viridiplantae</taxon>
        <taxon>Streptophyta</taxon>
        <taxon>Embryophyta</taxon>
        <taxon>Tracheophyta</taxon>
        <taxon>Spermatophyta</taxon>
        <taxon>Magnoliopsida</taxon>
        <taxon>Liliopsida</taxon>
        <taxon>Acoraceae</taxon>
        <taxon>Acorus</taxon>
    </lineage>
</organism>
<proteinExistence type="inferred from homology"/>
<evidence type="ECO:0000256" key="4">
    <source>
        <dbReference type="ARBA" id="ARBA00010217"/>
    </source>
</evidence>
<dbReference type="SUPFAM" id="SSF49899">
    <property type="entry name" value="Concanavalin A-like lectins/glucanases"/>
    <property type="match status" value="1"/>
</dbReference>
<evidence type="ECO:0000259" key="18">
    <source>
        <dbReference type="PROSITE" id="PS50011"/>
    </source>
</evidence>
<dbReference type="InterPro" id="IPR011009">
    <property type="entry name" value="Kinase-like_dom_sf"/>
</dbReference>
<evidence type="ECO:0000256" key="10">
    <source>
        <dbReference type="ARBA" id="ARBA00022734"/>
    </source>
</evidence>
<evidence type="ECO:0000256" key="3">
    <source>
        <dbReference type="ARBA" id="ARBA00008536"/>
    </source>
</evidence>
<evidence type="ECO:0000256" key="13">
    <source>
        <dbReference type="ARBA" id="ARBA00022989"/>
    </source>
</evidence>
<comment type="caution">
    <text evidence="19">The sequence shown here is derived from an EMBL/GenBank/DDBJ whole genome shotgun (WGS) entry which is preliminary data.</text>
</comment>
<dbReference type="PANTHER" id="PTHR27007">
    <property type="match status" value="1"/>
</dbReference>
<keyword evidence="19" id="KW-0675">Receptor</keyword>
<keyword evidence="19" id="KW-0418">Kinase</keyword>
<keyword evidence="20" id="KW-1185">Reference proteome</keyword>
<feature type="compositionally biased region" description="Low complexity" evidence="16">
    <location>
        <begin position="73"/>
        <end position="85"/>
    </location>
</feature>
<feature type="domain" description="Protein kinase" evidence="18">
    <location>
        <begin position="195"/>
        <end position="312"/>
    </location>
</feature>
<evidence type="ECO:0000256" key="17">
    <source>
        <dbReference type="SAM" id="SignalP"/>
    </source>
</evidence>
<keyword evidence="12" id="KW-0067">ATP-binding</keyword>
<dbReference type="Proteomes" id="UP001180020">
    <property type="component" value="Unassembled WGS sequence"/>
</dbReference>
<feature type="region of interest" description="Disordered" evidence="16">
    <location>
        <begin position="68"/>
        <end position="94"/>
    </location>
</feature>
<evidence type="ECO:0000313" key="19">
    <source>
        <dbReference type="EMBL" id="KAK1283883.1"/>
    </source>
</evidence>
<dbReference type="InterPro" id="IPR001245">
    <property type="entry name" value="Ser-Thr/Tyr_kinase_cat_dom"/>
</dbReference>
<dbReference type="Pfam" id="PF07714">
    <property type="entry name" value="PK_Tyr_Ser-Thr"/>
    <property type="match status" value="1"/>
</dbReference>
<keyword evidence="6" id="KW-1003">Cell membrane</keyword>
<keyword evidence="15" id="KW-0325">Glycoprotein</keyword>
<dbReference type="EC" id="2.7.11.1" evidence="5"/>
<evidence type="ECO:0000256" key="12">
    <source>
        <dbReference type="ARBA" id="ARBA00022840"/>
    </source>
</evidence>
<dbReference type="Gene3D" id="1.10.510.10">
    <property type="entry name" value="Transferase(Phosphotransferase) domain 1"/>
    <property type="match status" value="1"/>
</dbReference>
<protein>
    <recommendedName>
        <fullName evidence="5">non-specific serine/threonine protein kinase</fullName>
        <ecNumber evidence="5">2.7.11.1</ecNumber>
    </recommendedName>
</protein>
<comment type="similarity">
    <text evidence="3">In the N-terminal section; belongs to the leguminous lectin family.</text>
</comment>
<dbReference type="Gene3D" id="2.60.120.200">
    <property type="match status" value="1"/>
</dbReference>
<keyword evidence="8" id="KW-0812">Transmembrane</keyword>
<sequence>MISPHRTGLLFFTSFVLLLLLLAPESAPATSDAISEFSFHFQCFSLGNLTLLGDSYLHDGSVGLTHQSHLPCSRRGPPSSTSPTRATPPPRSPRTFSFSITNANPISYGDGFAFLLAPLEWDLGDPGGFLGLANSSTCYGSGFIAVEFDTRSNERIGDPGPNHIGLDIGSLVSYKALEITPHGIDLKSGNLITSTTTKDFHNSQVIGTIHRVALEESDSGTLFTMKRSKRTAHQHKRDFLTELSIIARLRHKNLVQLQGWCAKRGELLLVYESMPNGNLDQVLHSGSPMLPWCHRYNVVFGVASALMYLHKE</sequence>
<dbReference type="InterPro" id="IPR013320">
    <property type="entry name" value="ConA-like_dom_sf"/>
</dbReference>
<dbReference type="InterPro" id="IPR000719">
    <property type="entry name" value="Prot_kinase_dom"/>
</dbReference>
<dbReference type="GO" id="GO:0006952">
    <property type="term" value="P:defense response"/>
    <property type="evidence" value="ECO:0007669"/>
    <property type="project" value="UniProtKB-ARBA"/>
</dbReference>
<evidence type="ECO:0000256" key="16">
    <source>
        <dbReference type="SAM" id="MobiDB-lite"/>
    </source>
</evidence>
<dbReference type="GO" id="GO:0005886">
    <property type="term" value="C:plasma membrane"/>
    <property type="evidence" value="ECO:0007669"/>
    <property type="project" value="UniProtKB-SubCell"/>
</dbReference>
<dbReference type="GO" id="GO:0030246">
    <property type="term" value="F:carbohydrate binding"/>
    <property type="evidence" value="ECO:0007669"/>
    <property type="project" value="UniProtKB-KW"/>
</dbReference>
<evidence type="ECO:0000256" key="7">
    <source>
        <dbReference type="ARBA" id="ARBA00022527"/>
    </source>
</evidence>
<reference evidence="19" key="2">
    <citation type="submission" date="2023-06" db="EMBL/GenBank/DDBJ databases">
        <authorList>
            <person name="Ma L."/>
            <person name="Liu K.-W."/>
            <person name="Li Z."/>
            <person name="Hsiao Y.-Y."/>
            <person name="Qi Y."/>
            <person name="Fu T."/>
            <person name="Tang G."/>
            <person name="Zhang D."/>
            <person name="Sun W.-H."/>
            <person name="Liu D.-K."/>
            <person name="Li Y."/>
            <person name="Chen G.-Z."/>
            <person name="Liu X.-D."/>
            <person name="Liao X.-Y."/>
            <person name="Jiang Y.-T."/>
            <person name="Yu X."/>
            <person name="Hao Y."/>
            <person name="Huang J."/>
            <person name="Zhao X.-W."/>
            <person name="Ke S."/>
            <person name="Chen Y.-Y."/>
            <person name="Wu W.-L."/>
            <person name="Hsu J.-L."/>
            <person name="Lin Y.-F."/>
            <person name="Huang M.-D."/>
            <person name="Li C.-Y."/>
            <person name="Huang L."/>
            <person name="Wang Z.-W."/>
            <person name="Zhao X."/>
            <person name="Zhong W.-Y."/>
            <person name="Peng D.-H."/>
            <person name="Ahmad S."/>
            <person name="Lan S."/>
            <person name="Zhang J.-S."/>
            <person name="Tsai W.-C."/>
            <person name="Van De Peer Y."/>
            <person name="Liu Z.-J."/>
        </authorList>
    </citation>
    <scope>NUCLEOTIDE SEQUENCE</scope>
    <source>
        <strain evidence="19">CP</strain>
        <tissue evidence="19">Leaves</tissue>
    </source>
</reference>
<evidence type="ECO:0000256" key="14">
    <source>
        <dbReference type="ARBA" id="ARBA00023136"/>
    </source>
</evidence>
<dbReference type="EMBL" id="JAUJYO010000021">
    <property type="protein sequence ID" value="KAK1283883.1"/>
    <property type="molecule type" value="Genomic_DNA"/>
</dbReference>
<evidence type="ECO:0000256" key="2">
    <source>
        <dbReference type="ARBA" id="ARBA00004479"/>
    </source>
</evidence>
<evidence type="ECO:0000256" key="15">
    <source>
        <dbReference type="ARBA" id="ARBA00023180"/>
    </source>
</evidence>
<keyword evidence="11" id="KW-0547">Nucleotide-binding</keyword>
<gene>
    <name evidence="19" type="primary">LECRKS7</name>
    <name evidence="19" type="ORF">QJS10_CPB21g01126</name>
</gene>
<dbReference type="PROSITE" id="PS00307">
    <property type="entry name" value="LECTIN_LEGUME_BETA"/>
    <property type="match status" value="1"/>
</dbReference>
<name>A0AAV9C6I7_ACOCL</name>
<accession>A0AAV9C6I7</accession>
<keyword evidence="13" id="KW-1133">Transmembrane helix</keyword>
<comment type="subcellular location">
    <subcellularLocation>
        <location evidence="1">Cell membrane</location>
    </subcellularLocation>
    <subcellularLocation>
        <location evidence="2">Membrane</location>
        <topology evidence="2">Single-pass type I membrane protein</topology>
    </subcellularLocation>
</comment>
<evidence type="ECO:0000256" key="9">
    <source>
        <dbReference type="ARBA" id="ARBA00022729"/>
    </source>
</evidence>
<comment type="similarity">
    <text evidence="4">In the C-terminal section; belongs to the protein kinase superfamily. Ser/Thr protein kinase family.</text>
</comment>
<keyword evidence="10" id="KW-0430">Lectin</keyword>
<dbReference type="GO" id="GO:0051707">
    <property type="term" value="P:response to other organism"/>
    <property type="evidence" value="ECO:0007669"/>
    <property type="project" value="UniProtKB-ARBA"/>
</dbReference>
<keyword evidence="9 17" id="KW-0732">Signal</keyword>
<dbReference type="Gene3D" id="3.30.200.20">
    <property type="entry name" value="Phosphorylase Kinase, domain 1"/>
    <property type="match status" value="1"/>
</dbReference>
<feature type="signal peptide" evidence="17">
    <location>
        <begin position="1"/>
        <end position="29"/>
    </location>
</feature>
<evidence type="ECO:0000256" key="11">
    <source>
        <dbReference type="ARBA" id="ARBA00022741"/>
    </source>
</evidence>
<feature type="chain" id="PRO_5043720646" description="non-specific serine/threonine protein kinase" evidence="17">
    <location>
        <begin position="30"/>
        <end position="312"/>
    </location>
</feature>
<evidence type="ECO:0000256" key="6">
    <source>
        <dbReference type="ARBA" id="ARBA00022475"/>
    </source>
</evidence>
<keyword evidence="14" id="KW-0472">Membrane</keyword>
<reference evidence="19" key="1">
    <citation type="journal article" date="2023" name="Nat. Commun.">
        <title>Diploid and tetraploid genomes of Acorus and the evolution of monocots.</title>
        <authorList>
            <person name="Ma L."/>
            <person name="Liu K.W."/>
            <person name="Li Z."/>
            <person name="Hsiao Y.Y."/>
            <person name="Qi Y."/>
            <person name="Fu T."/>
            <person name="Tang G.D."/>
            <person name="Zhang D."/>
            <person name="Sun W.H."/>
            <person name="Liu D.K."/>
            <person name="Li Y."/>
            <person name="Chen G.Z."/>
            <person name="Liu X.D."/>
            <person name="Liao X.Y."/>
            <person name="Jiang Y.T."/>
            <person name="Yu X."/>
            <person name="Hao Y."/>
            <person name="Huang J."/>
            <person name="Zhao X.W."/>
            <person name="Ke S."/>
            <person name="Chen Y.Y."/>
            <person name="Wu W.L."/>
            <person name="Hsu J.L."/>
            <person name="Lin Y.F."/>
            <person name="Huang M.D."/>
            <person name="Li C.Y."/>
            <person name="Huang L."/>
            <person name="Wang Z.W."/>
            <person name="Zhao X."/>
            <person name="Zhong W.Y."/>
            <person name="Peng D.H."/>
            <person name="Ahmad S."/>
            <person name="Lan S."/>
            <person name="Zhang J.S."/>
            <person name="Tsai W.C."/>
            <person name="Van de Peer Y."/>
            <person name="Liu Z.J."/>
        </authorList>
    </citation>
    <scope>NUCLEOTIDE SEQUENCE</scope>
    <source>
        <strain evidence="19">CP</strain>
    </source>
</reference>
<dbReference type="GO" id="GO:0004674">
    <property type="term" value="F:protein serine/threonine kinase activity"/>
    <property type="evidence" value="ECO:0007669"/>
    <property type="project" value="UniProtKB-KW"/>
</dbReference>
<evidence type="ECO:0000256" key="1">
    <source>
        <dbReference type="ARBA" id="ARBA00004236"/>
    </source>
</evidence>
<evidence type="ECO:0000256" key="5">
    <source>
        <dbReference type="ARBA" id="ARBA00012513"/>
    </source>
</evidence>
<dbReference type="Pfam" id="PF00139">
    <property type="entry name" value="Lectin_legB"/>
    <property type="match status" value="1"/>
</dbReference>
<dbReference type="PROSITE" id="PS50011">
    <property type="entry name" value="PROTEIN_KINASE_DOM"/>
    <property type="match status" value="1"/>
</dbReference>
<dbReference type="InterPro" id="IPR001220">
    <property type="entry name" value="Legume_lectin_dom"/>
</dbReference>
<evidence type="ECO:0000256" key="8">
    <source>
        <dbReference type="ARBA" id="ARBA00022692"/>
    </source>
</evidence>
<evidence type="ECO:0000313" key="20">
    <source>
        <dbReference type="Proteomes" id="UP001180020"/>
    </source>
</evidence>
<keyword evidence="7" id="KW-0723">Serine/threonine-protein kinase</keyword>
<keyword evidence="7" id="KW-0808">Transferase</keyword>